<protein>
    <recommendedName>
        <fullName evidence="5">Tyr recombinase domain-containing protein</fullName>
    </recommendedName>
</protein>
<dbReference type="InterPro" id="IPR010998">
    <property type="entry name" value="Integrase_recombinase_N"/>
</dbReference>
<sequence>MKNHFKNYNQLSHTFFKQTTSLLSESSSTEKLFNKDDSGHDRNHRETQGSKDTRATTSTGCGFLLKYVFGKEARRLPQANFRSKKLKQVCFNQPLSTGVAGDSDGVPSRPGLVGEDRSSPGLLSPANIRKSSPLPAHHLQQGSVAIDRPTIWPVICPPYFRGCFELDRGDPSIPRYSCSGIPGRLPVGPSGPLQVDYSGCGNREYLGDFGVAHKLPKIYLRTHTAAGLSWPDLEHTRNDYDITRTKGKKYKSYTYPIKRQGKLHLKRTSKHIRTLNLCELNSSKRPSALSQTPDVPQEVQSGSLEGKKSVTTTSCERVGMVAEGCREEYNLTKEDPSHSFSHHRRSGCGLGSAPERVLPVRSMESTPTKVALKCQRNVCSVRCDCQSPKHSKRCPYINSNGQSDSSCVHTKRRRDQINSTSGSDHKATSPDRSAQRDAVGVLPPGEVERNSRSIVQRTSSTRMESSAPGHRGHISSVGRARNRPFCVKKKCHSSKVRNIGLTRWLRAILRRLQSPVGLAASMGVPTAKPNTTCASTSEQCQGQVHCNSSLVDAMLLAPRPEGEGPGGALTNTQPRVESDRPNNRTTSTTSKGPNFSSLESWGWGSQVAHWNEEEKQLLTSSWRKSTLATYGPPIRRWITWCETNNIDSKSPSGKDVALFLARLYLDQNFAYSTILLHKSAISTYCAHNTDEKITSNFLVHQILKAISVAKPKSNKAPIWDIKRLFTWLKETPMNNSLFDISRRTALILLASGRRLHDLTLLNMANDKFIQGDTDIILWPDYGSKTDSGTFQQSGWQLLKHPDPSICPVRHIQLLIQASQKRRAEEHINKLFISITGKIKPASKTMIAGWIKTIFKAAEIEAPPGSIRSAVASRGWLENRPVEEILQRGNWRSEQTFKKFYCRPVQLVDRETSDLLSSNFSAI</sequence>
<keyword evidence="4" id="KW-1185">Reference proteome</keyword>
<name>A0ABR3HQW1_LOXSC</name>
<accession>A0ABR3HQW1</accession>
<gene>
    <name evidence="3" type="ORF">ABMA27_003942</name>
</gene>
<organism evidence="3 4">
    <name type="scientific">Loxostege sticticalis</name>
    <name type="common">Beet webworm moth</name>
    <dbReference type="NCBI Taxonomy" id="481309"/>
    <lineage>
        <taxon>Eukaryota</taxon>
        <taxon>Metazoa</taxon>
        <taxon>Ecdysozoa</taxon>
        <taxon>Arthropoda</taxon>
        <taxon>Hexapoda</taxon>
        <taxon>Insecta</taxon>
        <taxon>Pterygota</taxon>
        <taxon>Neoptera</taxon>
        <taxon>Endopterygota</taxon>
        <taxon>Lepidoptera</taxon>
        <taxon>Glossata</taxon>
        <taxon>Ditrysia</taxon>
        <taxon>Pyraloidea</taxon>
        <taxon>Crambidae</taxon>
        <taxon>Pyraustinae</taxon>
        <taxon>Loxostege</taxon>
    </lineage>
</organism>
<feature type="compositionally biased region" description="Basic and acidic residues" evidence="2">
    <location>
        <begin position="32"/>
        <end position="54"/>
    </location>
</feature>
<feature type="compositionally biased region" description="Basic and acidic residues" evidence="2">
    <location>
        <begin position="423"/>
        <end position="435"/>
    </location>
</feature>
<dbReference type="PANTHER" id="PTHR35617">
    <property type="entry name" value="PHAGE_INTEGRASE DOMAIN-CONTAINING PROTEIN"/>
    <property type="match status" value="1"/>
</dbReference>
<evidence type="ECO:0008006" key="5">
    <source>
        <dbReference type="Google" id="ProtNLM"/>
    </source>
</evidence>
<comment type="caution">
    <text evidence="3">The sequence shown here is derived from an EMBL/GenBank/DDBJ whole genome shotgun (WGS) entry which is preliminary data.</text>
</comment>
<dbReference type="Gene3D" id="1.10.150.130">
    <property type="match status" value="1"/>
</dbReference>
<evidence type="ECO:0000256" key="2">
    <source>
        <dbReference type="SAM" id="MobiDB-lite"/>
    </source>
</evidence>
<feature type="region of interest" description="Disordered" evidence="2">
    <location>
        <begin position="402"/>
        <end position="477"/>
    </location>
</feature>
<feature type="compositionally biased region" description="Polar residues" evidence="2">
    <location>
        <begin position="452"/>
        <end position="464"/>
    </location>
</feature>
<dbReference type="SUPFAM" id="SSF47823">
    <property type="entry name" value="lambda integrase-like, N-terminal domain"/>
    <property type="match status" value="1"/>
</dbReference>
<feature type="region of interest" description="Disordered" evidence="2">
    <location>
        <begin position="557"/>
        <end position="597"/>
    </location>
</feature>
<feature type="region of interest" description="Disordered" evidence="2">
    <location>
        <begin position="284"/>
        <end position="310"/>
    </location>
</feature>
<dbReference type="EMBL" id="JBEUOH010000015">
    <property type="protein sequence ID" value="KAL0878949.1"/>
    <property type="molecule type" value="Genomic_DNA"/>
</dbReference>
<dbReference type="InterPro" id="IPR011010">
    <property type="entry name" value="DNA_brk_join_enz"/>
</dbReference>
<dbReference type="Proteomes" id="UP001549920">
    <property type="component" value="Unassembled WGS sequence"/>
</dbReference>
<proteinExistence type="predicted"/>
<feature type="compositionally biased region" description="Polar residues" evidence="2">
    <location>
        <begin position="583"/>
        <end position="597"/>
    </location>
</feature>
<evidence type="ECO:0000313" key="3">
    <source>
        <dbReference type="EMBL" id="KAL0878949.1"/>
    </source>
</evidence>
<dbReference type="PANTHER" id="PTHR35617:SF3">
    <property type="entry name" value="CORE-BINDING (CB) DOMAIN-CONTAINING PROTEIN"/>
    <property type="match status" value="1"/>
</dbReference>
<dbReference type="SUPFAM" id="SSF56349">
    <property type="entry name" value="DNA breaking-rejoining enzymes"/>
    <property type="match status" value="1"/>
</dbReference>
<evidence type="ECO:0000313" key="4">
    <source>
        <dbReference type="Proteomes" id="UP001549920"/>
    </source>
</evidence>
<keyword evidence="1" id="KW-0238">DNA-binding</keyword>
<reference evidence="3 4" key="1">
    <citation type="submission" date="2024-06" db="EMBL/GenBank/DDBJ databases">
        <title>A chromosome-level genome assembly of beet webworm, Loxostege sticticalis.</title>
        <authorList>
            <person name="Zhang Y."/>
        </authorList>
    </citation>
    <scope>NUCLEOTIDE SEQUENCE [LARGE SCALE GENOMIC DNA]</scope>
    <source>
        <strain evidence="3">AQ026</strain>
        <tissue evidence="3">Whole body</tissue>
    </source>
</reference>
<evidence type="ECO:0000256" key="1">
    <source>
        <dbReference type="ARBA" id="ARBA00023125"/>
    </source>
</evidence>
<feature type="region of interest" description="Disordered" evidence="2">
    <location>
        <begin position="27"/>
        <end position="55"/>
    </location>
</feature>
<feature type="region of interest" description="Disordered" evidence="2">
    <location>
        <begin position="99"/>
        <end position="126"/>
    </location>
</feature>